<evidence type="ECO:0000313" key="2">
    <source>
        <dbReference type="EMBL" id="MCD7470419.1"/>
    </source>
</evidence>
<accession>A0ABS8THU0</accession>
<protein>
    <submittedName>
        <fullName evidence="2">Uncharacterized protein</fullName>
    </submittedName>
</protein>
<name>A0ABS8THU0_DATST</name>
<dbReference type="Proteomes" id="UP000823775">
    <property type="component" value="Unassembled WGS sequence"/>
</dbReference>
<dbReference type="EMBL" id="JACEIK010001565">
    <property type="protein sequence ID" value="MCD7470419.1"/>
    <property type="molecule type" value="Genomic_DNA"/>
</dbReference>
<organism evidence="2 3">
    <name type="scientific">Datura stramonium</name>
    <name type="common">Jimsonweed</name>
    <name type="synonym">Common thornapple</name>
    <dbReference type="NCBI Taxonomy" id="4076"/>
    <lineage>
        <taxon>Eukaryota</taxon>
        <taxon>Viridiplantae</taxon>
        <taxon>Streptophyta</taxon>
        <taxon>Embryophyta</taxon>
        <taxon>Tracheophyta</taxon>
        <taxon>Spermatophyta</taxon>
        <taxon>Magnoliopsida</taxon>
        <taxon>eudicotyledons</taxon>
        <taxon>Gunneridae</taxon>
        <taxon>Pentapetalae</taxon>
        <taxon>asterids</taxon>
        <taxon>lamiids</taxon>
        <taxon>Solanales</taxon>
        <taxon>Solanaceae</taxon>
        <taxon>Solanoideae</taxon>
        <taxon>Datureae</taxon>
        <taxon>Datura</taxon>
    </lineage>
</organism>
<reference evidence="2 3" key="1">
    <citation type="journal article" date="2021" name="BMC Genomics">
        <title>Datura genome reveals duplications of psychoactive alkaloid biosynthetic genes and high mutation rate following tissue culture.</title>
        <authorList>
            <person name="Rajewski A."/>
            <person name="Carter-House D."/>
            <person name="Stajich J."/>
            <person name="Litt A."/>
        </authorList>
    </citation>
    <scope>NUCLEOTIDE SEQUENCE [LARGE SCALE GENOMIC DNA]</scope>
    <source>
        <strain evidence="2">AR-01</strain>
    </source>
</reference>
<gene>
    <name evidence="2" type="ORF">HAX54_010289</name>
</gene>
<evidence type="ECO:0000313" key="3">
    <source>
        <dbReference type="Proteomes" id="UP000823775"/>
    </source>
</evidence>
<sequence>MGAWPRVAITPEAINSLYWAEPIKPNSTFHRKVDGKENQFQWVAYISAMGQPQWAISGGLIHHRDLKFEARMWLDLVCARLIPSQNTTEVPIKFEIPIAYIMDHVHINMERSAQINSKEGPSNRTHHYHILALDAPTMKRAKGIEKRTQPPPSMPSSTPEGQLQIVKLAKAIPSMIHQGIKKAMQPARDKLRGLCTTVDVLENEVITLRKDVATLTRHPLASNPNPPEPAAVTSQPKAPKIPPDDWWVGV</sequence>
<feature type="region of interest" description="Disordered" evidence="1">
    <location>
        <begin position="217"/>
        <end position="250"/>
    </location>
</feature>
<comment type="caution">
    <text evidence="2">The sequence shown here is derived from an EMBL/GenBank/DDBJ whole genome shotgun (WGS) entry which is preliminary data.</text>
</comment>
<evidence type="ECO:0000256" key="1">
    <source>
        <dbReference type="SAM" id="MobiDB-lite"/>
    </source>
</evidence>
<proteinExistence type="predicted"/>
<keyword evidence="3" id="KW-1185">Reference proteome</keyword>